<dbReference type="GO" id="GO:0031179">
    <property type="term" value="P:peptide modification"/>
    <property type="evidence" value="ECO:0007669"/>
    <property type="project" value="InterPro"/>
</dbReference>
<evidence type="ECO:0000313" key="3">
    <source>
        <dbReference type="Proteomes" id="UP000257109"/>
    </source>
</evidence>
<accession>A0A371HGV9</accession>
<dbReference type="GO" id="GO:0046872">
    <property type="term" value="F:metal ion binding"/>
    <property type="evidence" value="ECO:0007669"/>
    <property type="project" value="UniProtKB-KW"/>
</dbReference>
<protein>
    <submittedName>
        <fullName evidence="2">LanC-like protein GCL2</fullName>
    </submittedName>
</protein>
<dbReference type="PANTHER" id="PTHR12736">
    <property type="entry name" value="LANC-LIKE PROTEIN"/>
    <property type="match status" value="1"/>
</dbReference>
<dbReference type="GO" id="GO:0005975">
    <property type="term" value="P:carbohydrate metabolic process"/>
    <property type="evidence" value="ECO:0007669"/>
    <property type="project" value="InterPro"/>
</dbReference>
<dbReference type="InterPro" id="IPR012341">
    <property type="entry name" value="6hp_glycosidase-like_sf"/>
</dbReference>
<proteinExistence type="predicted"/>
<keyword evidence="1" id="KW-0862">Zinc</keyword>
<dbReference type="GO" id="GO:0005886">
    <property type="term" value="C:plasma membrane"/>
    <property type="evidence" value="ECO:0007669"/>
    <property type="project" value="TreeGrafter"/>
</dbReference>
<dbReference type="Gene3D" id="1.50.10.10">
    <property type="match status" value="1"/>
</dbReference>
<reference evidence="2" key="1">
    <citation type="submission" date="2018-05" db="EMBL/GenBank/DDBJ databases">
        <title>Draft genome of Mucuna pruriens seed.</title>
        <authorList>
            <person name="Nnadi N.E."/>
            <person name="Vos R."/>
            <person name="Hasami M.H."/>
            <person name="Devisetty U.K."/>
            <person name="Aguiy J.C."/>
        </authorList>
    </citation>
    <scope>NUCLEOTIDE SEQUENCE [LARGE SCALE GENOMIC DNA]</scope>
    <source>
        <strain evidence="2">JCA_2017</strain>
    </source>
</reference>
<dbReference type="OrthoDB" id="10257263at2759"/>
<comment type="caution">
    <text evidence="2">The sequence shown here is derived from an EMBL/GenBank/DDBJ whole genome shotgun (WGS) entry which is preliminary data.</text>
</comment>
<dbReference type="InterPro" id="IPR007822">
    <property type="entry name" value="LANC-like"/>
</dbReference>
<keyword evidence="1" id="KW-0479">Metal-binding</keyword>
<dbReference type="EMBL" id="QJKJ01002638">
    <property type="protein sequence ID" value="RDY01952.1"/>
    <property type="molecule type" value="Genomic_DNA"/>
</dbReference>
<gene>
    <name evidence="2" type="primary">GCL2</name>
    <name evidence="2" type="ORF">CR513_14654</name>
</gene>
<dbReference type="Pfam" id="PF05147">
    <property type="entry name" value="LANC_like"/>
    <property type="match status" value="1"/>
</dbReference>
<feature type="non-terminal residue" evidence="2">
    <location>
        <position position="1"/>
    </location>
</feature>
<feature type="binding site" evidence="1">
    <location>
        <position position="46"/>
    </location>
    <ligand>
        <name>Zn(2+)</name>
        <dbReference type="ChEBI" id="CHEBI:29105"/>
    </ligand>
</feature>
<evidence type="ECO:0000256" key="1">
    <source>
        <dbReference type="PIRSR" id="PIRSR607822-1"/>
    </source>
</evidence>
<keyword evidence="3" id="KW-1185">Reference proteome</keyword>
<dbReference type="Proteomes" id="UP000257109">
    <property type="component" value="Unassembled WGS sequence"/>
</dbReference>
<dbReference type="AlphaFoldDB" id="A0A371HGV9"/>
<name>A0A371HGV9_MUCPR</name>
<dbReference type="SUPFAM" id="SSF158745">
    <property type="entry name" value="LanC-like"/>
    <property type="match status" value="1"/>
</dbReference>
<dbReference type="PANTHER" id="PTHR12736:SF22">
    <property type="entry name" value="LANC-LIKE PROTEIN GCL2"/>
    <property type="match status" value="1"/>
</dbReference>
<organism evidence="2 3">
    <name type="scientific">Mucuna pruriens</name>
    <name type="common">Velvet bean</name>
    <name type="synonym">Dolichos pruriens</name>
    <dbReference type="NCBI Taxonomy" id="157652"/>
    <lineage>
        <taxon>Eukaryota</taxon>
        <taxon>Viridiplantae</taxon>
        <taxon>Streptophyta</taxon>
        <taxon>Embryophyta</taxon>
        <taxon>Tracheophyta</taxon>
        <taxon>Spermatophyta</taxon>
        <taxon>Magnoliopsida</taxon>
        <taxon>eudicotyledons</taxon>
        <taxon>Gunneridae</taxon>
        <taxon>Pentapetalae</taxon>
        <taxon>rosids</taxon>
        <taxon>fabids</taxon>
        <taxon>Fabales</taxon>
        <taxon>Fabaceae</taxon>
        <taxon>Papilionoideae</taxon>
        <taxon>50 kb inversion clade</taxon>
        <taxon>NPAAA clade</taxon>
        <taxon>indigoferoid/millettioid clade</taxon>
        <taxon>Phaseoleae</taxon>
        <taxon>Mucuna</taxon>
    </lineage>
</organism>
<evidence type="ECO:0000313" key="2">
    <source>
        <dbReference type="EMBL" id="RDY01952.1"/>
    </source>
</evidence>
<sequence length="74" mass="8564">MDIELKQDELENVRGTLKYIISNRVPSGNYLATKDDRKSDALVHWCHGAPRMALALVKVAKIKNSWMLLQRQER</sequence>